<name>A0A3N4HTL0_ASCIM</name>
<evidence type="ECO:0000313" key="2">
    <source>
        <dbReference type="Proteomes" id="UP000275078"/>
    </source>
</evidence>
<sequence>MPAYTSKFTEMLDDSENISKYPFITADPTLLSHRCIHTQAEPQMKRFDSTPLSYAQCVCCKFKFCKKWQPTEVYACNVEGCTKWICAVCFLNNKKLHRCFPEEDKEVRWVIFDLDKEDRCTNCDTLLSKEKPAPVKKCGTCGLWICKGCWPVEGKNKKK</sequence>
<dbReference type="EMBL" id="ML119746">
    <property type="protein sequence ID" value="RPA76366.1"/>
    <property type="molecule type" value="Genomic_DNA"/>
</dbReference>
<keyword evidence="2" id="KW-1185">Reference proteome</keyword>
<dbReference type="Proteomes" id="UP000275078">
    <property type="component" value="Unassembled WGS sequence"/>
</dbReference>
<dbReference type="AlphaFoldDB" id="A0A3N4HTL0"/>
<accession>A0A3N4HTL0</accession>
<proteinExistence type="predicted"/>
<protein>
    <submittedName>
        <fullName evidence="1">Uncharacterized protein</fullName>
    </submittedName>
</protein>
<evidence type="ECO:0000313" key="1">
    <source>
        <dbReference type="EMBL" id="RPA76366.1"/>
    </source>
</evidence>
<gene>
    <name evidence="1" type="ORF">BJ508DRAFT_331221</name>
</gene>
<reference evidence="1 2" key="1">
    <citation type="journal article" date="2018" name="Nat. Ecol. Evol.">
        <title>Pezizomycetes genomes reveal the molecular basis of ectomycorrhizal truffle lifestyle.</title>
        <authorList>
            <person name="Murat C."/>
            <person name="Payen T."/>
            <person name="Noel B."/>
            <person name="Kuo A."/>
            <person name="Morin E."/>
            <person name="Chen J."/>
            <person name="Kohler A."/>
            <person name="Krizsan K."/>
            <person name="Balestrini R."/>
            <person name="Da Silva C."/>
            <person name="Montanini B."/>
            <person name="Hainaut M."/>
            <person name="Levati E."/>
            <person name="Barry K.W."/>
            <person name="Belfiori B."/>
            <person name="Cichocki N."/>
            <person name="Clum A."/>
            <person name="Dockter R.B."/>
            <person name="Fauchery L."/>
            <person name="Guy J."/>
            <person name="Iotti M."/>
            <person name="Le Tacon F."/>
            <person name="Lindquist E.A."/>
            <person name="Lipzen A."/>
            <person name="Malagnac F."/>
            <person name="Mello A."/>
            <person name="Molinier V."/>
            <person name="Miyauchi S."/>
            <person name="Poulain J."/>
            <person name="Riccioni C."/>
            <person name="Rubini A."/>
            <person name="Sitrit Y."/>
            <person name="Splivallo R."/>
            <person name="Traeger S."/>
            <person name="Wang M."/>
            <person name="Zifcakova L."/>
            <person name="Wipf D."/>
            <person name="Zambonelli A."/>
            <person name="Paolocci F."/>
            <person name="Nowrousian M."/>
            <person name="Ottonello S."/>
            <person name="Baldrian P."/>
            <person name="Spatafora J.W."/>
            <person name="Henrissat B."/>
            <person name="Nagy L.G."/>
            <person name="Aury J.M."/>
            <person name="Wincker P."/>
            <person name="Grigoriev I.V."/>
            <person name="Bonfante P."/>
            <person name="Martin F.M."/>
        </authorList>
    </citation>
    <scope>NUCLEOTIDE SEQUENCE [LARGE SCALE GENOMIC DNA]</scope>
    <source>
        <strain evidence="1 2">RN42</strain>
    </source>
</reference>
<organism evidence="1 2">
    <name type="scientific">Ascobolus immersus RN42</name>
    <dbReference type="NCBI Taxonomy" id="1160509"/>
    <lineage>
        <taxon>Eukaryota</taxon>
        <taxon>Fungi</taxon>
        <taxon>Dikarya</taxon>
        <taxon>Ascomycota</taxon>
        <taxon>Pezizomycotina</taxon>
        <taxon>Pezizomycetes</taxon>
        <taxon>Pezizales</taxon>
        <taxon>Ascobolaceae</taxon>
        <taxon>Ascobolus</taxon>
    </lineage>
</organism>